<dbReference type="EMBL" id="BKAR01000004">
    <property type="protein sequence ID" value="GEP84008.1"/>
    <property type="molecule type" value="Genomic_DNA"/>
</dbReference>
<dbReference type="SMART" id="SM00903">
    <property type="entry name" value="Flavin_Reduct"/>
    <property type="match status" value="1"/>
</dbReference>
<dbReference type="AlphaFoldDB" id="A0A239UC03"/>
<accession>A0A239UC03</accession>
<evidence type="ECO:0000256" key="2">
    <source>
        <dbReference type="ARBA" id="ARBA00022630"/>
    </source>
</evidence>
<evidence type="ECO:0000313" key="6">
    <source>
        <dbReference type="EMBL" id="GEP84008.1"/>
    </source>
</evidence>
<comment type="similarity">
    <text evidence="4">Belongs to the flavoredoxin family.</text>
</comment>
<name>A0A239UC03_9STAP</name>
<gene>
    <name evidence="6" type="primary">ywrF</name>
    <name evidence="6" type="ORF">SPI02_05930</name>
</gene>
<dbReference type="InterPro" id="IPR002563">
    <property type="entry name" value="Flavin_Rdtase-like_dom"/>
</dbReference>
<reference evidence="6 7" key="1">
    <citation type="submission" date="2019-07" db="EMBL/GenBank/DDBJ databases">
        <title>Whole genome shotgun sequence of Staphylococcus piscifermentans NBRC 109625.</title>
        <authorList>
            <person name="Hosoyama A."/>
            <person name="Uohara A."/>
            <person name="Ohji S."/>
            <person name="Ichikawa N."/>
        </authorList>
    </citation>
    <scope>NUCLEOTIDE SEQUENCE [LARGE SCALE GENOMIC DNA]</scope>
    <source>
        <strain evidence="6 7">NBRC 109625</strain>
    </source>
</reference>
<evidence type="ECO:0000256" key="4">
    <source>
        <dbReference type="ARBA" id="ARBA00038054"/>
    </source>
</evidence>
<dbReference type="Proteomes" id="UP000321736">
    <property type="component" value="Unassembled WGS sequence"/>
</dbReference>
<dbReference type="PANTHER" id="PTHR33798:SF5">
    <property type="entry name" value="FLAVIN REDUCTASE LIKE DOMAIN-CONTAINING PROTEIN"/>
    <property type="match status" value="1"/>
</dbReference>
<dbReference type="RefSeq" id="WP_095106428.1">
    <property type="nucleotide sequence ID" value="NZ_BKAR01000004.1"/>
</dbReference>
<protein>
    <recommendedName>
        <fullName evidence="5">Flavin reductase like domain-containing protein</fullName>
    </recommendedName>
</protein>
<dbReference type="OrthoDB" id="9794638at2"/>
<dbReference type="GO" id="GO:0010181">
    <property type="term" value="F:FMN binding"/>
    <property type="evidence" value="ECO:0007669"/>
    <property type="project" value="InterPro"/>
</dbReference>
<dbReference type="PANTHER" id="PTHR33798">
    <property type="entry name" value="FLAVOPROTEIN OXYGENASE"/>
    <property type="match status" value="1"/>
</dbReference>
<evidence type="ECO:0000256" key="3">
    <source>
        <dbReference type="ARBA" id="ARBA00022643"/>
    </source>
</evidence>
<keyword evidence="2" id="KW-0285">Flavoprotein</keyword>
<evidence type="ECO:0000313" key="7">
    <source>
        <dbReference type="Proteomes" id="UP000321736"/>
    </source>
</evidence>
<keyword evidence="3" id="KW-0288">FMN</keyword>
<organism evidence="6 7">
    <name type="scientific">Staphylococcus piscifermentans</name>
    <dbReference type="NCBI Taxonomy" id="70258"/>
    <lineage>
        <taxon>Bacteria</taxon>
        <taxon>Bacillati</taxon>
        <taxon>Bacillota</taxon>
        <taxon>Bacilli</taxon>
        <taxon>Bacillales</taxon>
        <taxon>Staphylococcaceae</taxon>
        <taxon>Staphylococcus</taxon>
    </lineage>
</organism>
<comment type="caution">
    <text evidence="6">The sequence shown here is derived from an EMBL/GenBank/DDBJ whole genome shotgun (WGS) entry which is preliminary data.</text>
</comment>
<comment type="cofactor">
    <cofactor evidence="1">
        <name>FMN</name>
        <dbReference type="ChEBI" id="CHEBI:58210"/>
    </cofactor>
</comment>
<feature type="domain" description="Flavin reductase like" evidence="5">
    <location>
        <begin position="19"/>
        <end position="174"/>
    </location>
</feature>
<dbReference type="SUPFAM" id="SSF50475">
    <property type="entry name" value="FMN-binding split barrel"/>
    <property type="match status" value="1"/>
</dbReference>
<dbReference type="InterPro" id="IPR012349">
    <property type="entry name" value="Split_barrel_FMN-bd"/>
</dbReference>
<dbReference type="Gene3D" id="2.30.110.10">
    <property type="entry name" value="Electron Transport, Fmn-binding Protein, Chain A"/>
    <property type="match status" value="1"/>
</dbReference>
<proteinExistence type="inferred from homology"/>
<evidence type="ECO:0000256" key="1">
    <source>
        <dbReference type="ARBA" id="ARBA00001917"/>
    </source>
</evidence>
<dbReference type="GO" id="GO:0016646">
    <property type="term" value="F:oxidoreductase activity, acting on the CH-NH group of donors, NAD or NADP as acceptor"/>
    <property type="evidence" value="ECO:0007669"/>
    <property type="project" value="UniProtKB-ARBA"/>
</dbReference>
<sequence length="202" mass="22533">MFINPNELELSKMYKTLIGTVTPRPIAFVTSQDENGKLNAAPFAFFNIVCPDPPMLMISVGKQNGALKDTSSNILNNKEFVIHIVDESIVKEVVKTGDNYPHEINELDKTNLTTTHSKTVSVPSVKEAKVRYECELVHHLELGDKQTGTDMLIGQVKAVYIDDAIYDPESAYVDVEKLNPISRVVGDHYVRIGESVKELLDE</sequence>
<evidence type="ECO:0000259" key="5">
    <source>
        <dbReference type="SMART" id="SM00903"/>
    </source>
</evidence>
<dbReference type="Pfam" id="PF01613">
    <property type="entry name" value="Flavin_Reduct"/>
    <property type="match status" value="1"/>
</dbReference>
<keyword evidence="7" id="KW-1185">Reference proteome</keyword>